<keyword evidence="1" id="KW-0548">Nucleotidyltransferase</keyword>
<name>A0A699I5H3_TANCI</name>
<dbReference type="PANTHER" id="PTHR45835:SF99">
    <property type="entry name" value="CHROMO DOMAIN-CONTAINING PROTEIN-RELATED"/>
    <property type="match status" value="1"/>
</dbReference>
<comment type="caution">
    <text evidence="1">The sequence shown here is derived from an EMBL/GenBank/DDBJ whole genome shotgun (WGS) entry which is preliminary data.</text>
</comment>
<keyword evidence="1" id="KW-0808">Transferase</keyword>
<reference evidence="1" key="1">
    <citation type="journal article" date="2019" name="Sci. Rep.">
        <title>Draft genome of Tanacetum cinerariifolium, the natural source of mosquito coil.</title>
        <authorList>
            <person name="Yamashiro T."/>
            <person name="Shiraishi A."/>
            <person name="Satake H."/>
            <person name="Nakayama K."/>
        </authorList>
    </citation>
    <scope>NUCLEOTIDE SEQUENCE</scope>
</reference>
<dbReference type="AlphaFoldDB" id="A0A699I5H3"/>
<dbReference type="InterPro" id="IPR036397">
    <property type="entry name" value="RNaseH_sf"/>
</dbReference>
<dbReference type="GO" id="GO:0003964">
    <property type="term" value="F:RNA-directed DNA polymerase activity"/>
    <property type="evidence" value="ECO:0007669"/>
    <property type="project" value="UniProtKB-KW"/>
</dbReference>
<protein>
    <submittedName>
        <fullName evidence="1">Putative reverse transcriptase domain-containing protein</fullName>
    </submittedName>
</protein>
<keyword evidence="1" id="KW-0695">RNA-directed DNA polymerase</keyword>
<accession>A0A699I5H3</accession>
<proteinExistence type="predicted"/>
<evidence type="ECO:0000313" key="1">
    <source>
        <dbReference type="EMBL" id="GEZ23928.1"/>
    </source>
</evidence>
<organism evidence="1">
    <name type="scientific">Tanacetum cinerariifolium</name>
    <name type="common">Dalmatian daisy</name>
    <name type="synonym">Chrysanthemum cinerariifolium</name>
    <dbReference type="NCBI Taxonomy" id="118510"/>
    <lineage>
        <taxon>Eukaryota</taxon>
        <taxon>Viridiplantae</taxon>
        <taxon>Streptophyta</taxon>
        <taxon>Embryophyta</taxon>
        <taxon>Tracheophyta</taxon>
        <taxon>Spermatophyta</taxon>
        <taxon>Magnoliopsida</taxon>
        <taxon>eudicotyledons</taxon>
        <taxon>Gunneridae</taxon>
        <taxon>Pentapetalae</taxon>
        <taxon>asterids</taxon>
        <taxon>campanulids</taxon>
        <taxon>Asterales</taxon>
        <taxon>Asteraceae</taxon>
        <taxon>Asteroideae</taxon>
        <taxon>Anthemideae</taxon>
        <taxon>Anthemidinae</taxon>
        <taxon>Tanacetum</taxon>
    </lineage>
</organism>
<dbReference type="PANTHER" id="PTHR45835">
    <property type="entry name" value="YALI0A06105P"/>
    <property type="match status" value="1"/>
</dbReference>
<gene>
    <name evidence="1" type="ORF">Tci_495901</name>
</gene>
<sequence length="205" mass="24084">MIRACVIDFGKGWVNHLFLVEFSYNNGYHASVKDAPFEALYDRKFRSPVCWAKVGEFQLTGPEIVQETTKKIVHIKQRIQATHDSQKSYANLKPKPMEFQVAEIIRKLTYSQRDQNYVCSHQKNQRQAWDCCSKLACSHYNDQWINDALLTKNYYLHPESLLWAWHLWYVCDSNTMMQLQRLEEFPALGRDSPTNTRSLVKVVDC</sequence>
<dbReference type="EMBL" id="BKCJ010255854">
    <property type="protein sequence ID" value="GEZ23928.1"/>
    <property type="molecule type" value="Genomic_DNA"/>
</dbReference>
<dbReference type="GO" id="GO:0003676">
    <property type="term" value="F:nucleic acid binding"/>
    <property type="evidence" value="ECO:0007669"/>
    <property type="project" value="InterPro"/>
</dbReference>
<dbReference type="Gene3D" id="3.30.420.10">
    <property type="entry name" value="Ribonuclease H-like superfamily/Ribonuclease H"/>
    <property type="match status" value="1"/>
</dbReference>